<dbReference type="EMBL" id="PQIB02000007">
    <property type="protein sequence ID" value="RLN07280.1"/>
    <property type="molecule type" value="Genomic_DNA"/>
</dbReference>
<proteinExistence type="predicted"/>
<reference evidence="2" key="1">
    <citation type="journal article" date="2019" name="Nat. Commun.">
        <title>The genome of broomcorn millet.</title>
        <authorList>
            <person name="Zou C."/>
            <person name="Miki D."/>
            <person name="Li D."/>
            <person name="Tang Q."/>
            <person name="Xiao L."/>
            <person name="Rajput S."/>
            <person name="Deng P."/>
            <person name="Jia W."/>
            <person name="Huang R."/>
            <person name="Zhang M."/>
            <person name="Sun Y."/>
            <person name="Hu J."/>
            <person name="Fu X."/>
            <person name="Schnable P.S."/>
            <person name="Li F."/>
            <person name="Zhang H."/>
            <person name="Feng B."/>
            <person name="Zhu X."/>
            <person name="Liu R."/>
            <person name="Schnable J.C."/>
            <person name="Zhu J.-K."/>
            <person name="Zhang H."/>
        </authorList>
    </citation>
    <scope>NUCLEOTIDE SEQUENCE [LARGE SCALE GENOMIC DNA]</scope>
</reference>
<organism evidence="1 2">
    <name type="scientific">Panicum miliaceum</name>
    <name type="common">Proso millet</name>
    <name type="synonym">Broomcorn millet</name>
    <dbReference type="NCBI Taxonomy" id="4540"/>
    <lineage>
        <taxon>Eukaryota</taxon>
        <taxon>Viridiplantae</taxon>
        <taxon>Streptophyta</taxon>
        <taxon>Embryophyta</taxon>
        <taxon>Tracheophyta</taxon>
        <taxon>Spermatophyta</taxon>
        <taxon>Magnoliopsida</taxon>
        <taxon>Liliopsida</taxon>
        <taxon>Poales</taxon>
        <taxon>Poaceae</taxon>
        <taxon>PACMAD clade</taxon>
        <taxon>Panicoideae</taxon>
        <taxon>Panicodae</taxon>
        <taxon>Paniceae</taxon>
        <taxon>Panicinae</taxon>
        <taxon>Panicum</taxon>
        <taxon>Panicum sect. Panicum</taxon>
    </lineage>
</organism>
<dbReference type="AlphaFoldDB" id="A0A3L6RPI4"/>
<protein>
    <submittedName>
        <fullName evidence="1">Uncharacterized protein</fullName>
    </submittedName>
</protein>
<dbReference type="OrthoDB" id="695040at2759"/>
<comment type="caution">
    <text evidence="1">The sequence shown here is derived from an EMBL/GenBank/DDBJ whole genome shotgun (WGS) entry which is preliminary data.</text>
</comment>
<sequence>MLERKEVYKYDKSEGLERRFWCQLHQDFYSSVVLRKGKAPIVPCKYVDWTYFERLDDPFFNQAIVKCKEFGLYDIMGFRYDWNEEILAQFHSFLYYDARKIAFVWTTEGHKYEVDYMTFSRLLALGSKDEKRDCIHVENQLKTSQLPALFFNPILAQKGNASTLQPFYYTMN</sequence>
<gene>
    <name evidence="1" type="ORF">C2845_PM11G04870</name>
</gene>
<evidence type="ECO:0000313" key="1">
    <source>
        <dbReference type="EMBL" id="RLN07280.1"/>
    </source>
</evidence>
<accession>A0A3L6RPI4</accession>
<dbReference type="Proteomes" id="UP000275267">
    <property type="component" value="Unassembled WGS sequence"/>
</dbReference>
<name>A0A3L6RPI4_PANMI</name>
<keyword evidence="2" id="KW-1185">Reference proteome</keyword>
<dbReference type="STRING" id="4540.A0A3L6RPI4"/>
<evidence type="ECO:0000313" key="2">
    <source>
        <dbReference type="Proteomes" id="UP000275267"/>
    </source>
</evidence>